<evidence type="ECO:0000259" key="3">
    <source>
        <dbReference type="Pfam" id="PF23585"/>
    </source>
</evidence>
<gene>
    <name evidence="4" type="ORF">BD410DRAFT_777477</name>
</gene>
<dbReference type="InterPro" id="IPR055561">
    <property type="entry name" value="DUF7137"/>
</dbReference>
<evidence type="ECO:0000256" key="1">
    <source>
        <dbReference type="SAM" id="MobiDB-lite"/>
    </source>
</evidence>
<keyword evidence="2" id="KW-0812">Transmembrane</keyword>
<sequence length="213" mass="22768">MSQPTQPPNTQSNSNSNSNSGSIISTTSITQTAAVGGLTFTQPPHTAAASFYKIAPSQLITFGWNFTSLLSMPTHLTISAVGANEITYPVGPTDGITFGDAGGLGCYSYQQANPTWPLSPQTYALKIWDDRGPNAPRAPGLFQENTEMTFAMYLPRPYTHSLVSSNLFVTVGWSCTGCQNVSIFSYATHPAFAATLASIFVVLLSGSWLSRPR</sequence>
<feature type="domain" description="DUF7137" evidence="3">
    <location>
        <begin position="32"/>
        <end position="160"/>
    </location>
</feature>
<evidence type="ECO:0000256" key="2">
    <source>
        <dbReference type="SAM" id="Phobius"/>
    </source>
</evidence>
<evidence type="ECO:0000313" key="5">
    <source>
        <dbReference type="Proteomes" id="UP000294933"/>
    </source>
</evidence>
<dbReference type="Proteomes" id="UP000294933">
    <property type="component" value="Unassembled WGS sequence"/>
</dbReference>
<keyword evidence="2" id="KW-1133">Transmembrane helix</keyword>
<feature type="transmembrane region" description="Helical" evidence="2">
    <location>
        <begin position="191"/>
        <end position="209"/>
    </location>
</feature>
<dbReference type="VEuPathDB" id="FungiDB:BD410DRAFT_777477"/>
<proteinExistence type="predicted"/>
<dbReference type="STRING" id="50990.A0A4Y7PLR8"/>
<dbReference type="PANTHER" id="PTHR42028:SF1">
    <property type="entry name" value="YALI0E30657P"/>
    <property type="match status" value="1"/>
</dbReference>
<name>A0A4Y7PLR8_9AGAM</name>
<dbReference type="EMBL" id="ML170252">
    <property type="protein sequence ID" value="TDL16068.1"/>
    <property type="molecule type" value="Genomic_DNA"/>
</dbReference>
<accession>A0A4Y7PLR8</accession>
<reference evidence="4 5" key="1">
    <citation type="submission" date="2018-06" db="EMBL/GenBank/DDBJ databases">
        <title>A transcriptomic atlas of mushroom development highlights an independent origin of complex multicellularity.</title>
        <authorList>
            <consortium name="DOE Joint Genome Institute"/>
            <person name="Krizsan K."/>
            <person name="Almasi E."/>
            <person name="Merenyi Z."/>
            <person name="Sahu N."/>
            <person name="Viragh M."/>
            <person name="Koszo T."/>
            <person name="Mondo S."/>
            <person name="Kiss B."/>
            <person name="Balint B."/>
            <person name="Kues U."/>
            <person name="Barry K."/>
            <person name="Hegedus J.C."/>
            <person name="Henrissat B."/>
            <person name="Johnson J."/>
            <person name="Lipzen A."/>
            <person name="Ohm R."/>
            <person name="Nagy I."/>
            <person name="Pangilinan J."/>
            <person name="Yan J."/>
            <person name="Xiong Y."/>
            <person name="Grigoriev I.V."/>
            <person name="Hibbett D.S."/>
            <person name="Nagy L.G."/>
        </authorList>
    </citation>
    <scope>NUCLEOTIDE SEQUENCE [LARGE SCALE GENOMIC DNA]</scope>
    <source>
        <strain evidence="4 5">SZMC22713</strain>
    </source>
</reference>
<dbReference type="OrthoDB" id="2435509at2759"/>
<protein>
    <recommendedName>
        <fullName evidence="3">DUF7137 domain-containing protein</fullName>
    </recommendedName>
</protein>
<organism evidence="4 5">
    <name type="scientific">Rickenella mellea</name>
    <dbReference type="NCBI Taxonomy" id="50990"/>
    <lineage>
        <taxon>Eukaryota</taxon>
        <taxon>Fungi</taxon>
        <taxon>Dikarya</taxon>
        <taxon>Basidiomycota</taxon>
        <taxon>Agaricomycotina</taxon>
        <taxon>Agaricomycetes</taxon>
        <taxon>Hymenochaetales</taxon>
        <taxon>Rickenellaceae</taxon>
        <taxon>Rickenella</taxon>
    </lineage>
</organism>
<keyword evidence="5" id="KW-1185">Reference proteome</keyword>
<evidence type="ECO:0000313" key="4">
    <source>
        <dbReference type="EMBL" id="TDL16068.1"/>
    </source>
</evidence>
<dbReference type="PANTHER" id="PTHR42028">
    <property type="entry name" value="CHROMOSOME 1, WHOLE GENOME SHOTGUN SEQUENCE"/>
    <property type="match status" value="1"/>
</dbReference>
<dbReference type="AlphaFoldDB" id="A0A4Y7PLR8"/>
<feature type="region of interest" description="Disordered" evidence="1">
    <location>
        <begin position="1"/>
        <end position="23"/>
    </location>
</feature>
<dbReference type="Pfam" id="PF23585">
    <property type="entry name" value="DUF7137"/>
    <property type="match status" value="1"/>
</dbReference>
<keyword evidence="2" id="KW-0472">Membrane</keyword>